<dbReference type="RefSeq" id="WP_252579526.1">
    <property type="nucleotide sequence ID" value="NZ_CP071527.1"/>
</dbReference>
<sequence>METPVSVLTVSQLNRQVKSYLENELGIVHVEGEISNLSKPASGHFYFTLKDSGAQIRCVFFKNRHFGSSASKLCDGQHLVASGRLSLYEARGDYQLIVDQITEAGLGALYQRFEELKNKLASEGLFHPDKKKSLPSMPQSIGVITSTTGAAIRDILSTLARRYPLAKVFIYPSEVQGAGAAQQLIKAVQRANAEKCCDVLILARGGGSIEDLWAFNDEQLARQIAQSSIPLVSGVGHETDFTIADFVADYRAETPTAAATAVTPDSLELLRSLNHSMLRLQEAIHRHLQKNQIKLRHLMDKISSPQKAISSYWQTTDYLERQLISSMNQIVKQKTHQLNLCAHQLNTHNPKTQIQHAQNQLQQKTIQLTQQMQNKLSQLKFQMRTLMSTLHAVSPLATLDRGYAIATLKEKVLFSAEQTKIGDTIEVRLAQGKLSCEVKNIKGLEQDHA</sequence>
<comment type="function">
    <text evidence="5">Bidirectionally degrades single-stranded DNA into large acid-insoluble oligonucleotides, which are then degraded further into small acid-soluble oligonucleotides.</text>
</comment>
<dbReference type="InterPro" id="IPR020579">
    <property type="entry name" value="Exonuc_VII_lsu_C"/>
</dbReference>
<keyword evidence="2 5" id="KW-0540">Nuclease</keyword>
<dbReference type="InterPro" id="IPR003753">
    <property type="entry name" value="Exonuc_VII_L"/>
</dbReference>
<dbReference type="PANTHER" id="PTHR30008">
    <property type="entry name" value="EXODEOXYRIBONUCLEASE 7 LARGE SUBUNIT"/>
    <property type="match status" value="1"/>
</dbReference>
<dbReference type="CDD" id="cd04489">
    <property type="entry name" value="ExoVII_LU_OBF"/>
    <property type="match status" value="1"/>
</dbReference>
<evidence type="ECO:0000256" key="2">
    <source>
        <dbReference type="ARBA" id="ARBA00022722"/>
    </source>
</evidence>
<comment type="catalytic activity">
    <reaction evidence="5 6">
        <text>Exonucleolytic cleavage in either 5'- to 3'- or 3'- to 5'-direction to yield nucleoside 5'-phosphates.</text>
        <dbReference type="EC" id="3.1.11.6"/>
    </reaction>
</comment>
<evidence type="ECO:0000313" key="10">
    <source>
        <dbReference type="Proteomes" id="UP001057474"/>
    </source>
</evidence>
<comment type="subcellular location">
    <subcellularLocation>
        <location evidence="5 6">Cytoplasm</location>
    </subcellularLocation>
</comment>
<comment type="similarity">
    <text evidence="5 6">Belongs to the XseA family.</text>
</comment>
<dbReference type="InterPro" id="IPR025824">
    <property type="entry name" value="OB-fold_nuc-bd_dom"/>
</dbReference>
<accession>A0ABY4Y6G3</accession>
<dbReference type="HAMAP" id="MF_00378">
    <property type="entry name" value="Exonuc_7_L"/>
    <property type="match status" value="1"/>
</dbReference>
<evidence type="ECO:0000256" key="6">
    <source>
        <dbReference type="RuleBase" id="RU004355"/>
    </source>
</evidence>
<keyword evidence="1 5" id="KW-0963">Cytoplasm</keyword>
<keyword evidence="4 5" id="KW-0269">Exonuclease</keyword>
<comment type="subunit">
    <text evidence="5">Heterooligomer composed of large and small subunits.</text>
</comment>
<organism evidence="9 10">
    <name type="scientific">Legionella lytica</name>
    <dbReference type="NCBI Taxonomy" id="96232"/>
    <lineage>
        <taxon>Bacteria</taxon>
        <taxon>Pseudomonadati</taxon>
        <taxon>Pseudomonadota</taxon>
        <taxon>Gammaproteobacteria</taxon>
        <taxon>Legionellales</taxon>
        <taxon>Legionellaceae</taxon>
        <taxon>Legionella</taxon>
    </lineage>
</organism>
<proteinExistence type="inferred from homology"/>
<evidence type="ECO:0000259" key="8">
    <source>
        <dbReference type="Pfam" id="PF13742"/>
    </source>
</evidence>
<evidence type="ECO:0000256" key="3">
    <source>
        <dbReference type="ARBA" id="ARBA00022801"/>
    </source>
</evidence>
<gene>
    <name evidence="5" type="primary">xseA</name>
    <name evidence="9" type="ORF">J2N86_11065</name>
</gene>
<evidence type="ECO:0000259" key="7">
    <source>
        <dbReference type="Pfam" id="PF02601"/>
    </source>
</evidence>
<dbReference type="EMBL" id="CP071527">
    <property type="protein sequence ID" value="USQ13224.1"/>
    <property type="molecule type" value="Genomic_DNA"/>
</dbReference>
<reference evidence="9" key="1">
    <citation type="submission" date="2021-03" db="EMBL/GenBank/DDBJ databases">
        <title>Legionella lytica PCM 2298.</title>
        <authorList>
            <person name="Koper P."/>
        </authorList>
    </citation>
    <scope>NUCLEOTIDE SEQUENCE</scope>
    <source>
        <strain evidence="9">PCM 2298</strain>
    </source>
</reference>
<dbReference type="PANTHER" id="PTHR30008:SF0">
    <property type="entry name" value="EXODEOXYRIBONUCLEASE 7 LARGE SUBUNIT"/>
    <property type="match status" value="1"/>
</dbReference>
<feature type="domain" description="OB-fold nucleic acid binding" evidence="8">
    <location>
        <begin position="8"/>
        <end position="101"/>
    </location>
</feature>
<dbReference type="Pfam" id="PF13742">
    <property type="entry name" value="tRNA_anti_2"/>
    <property type="match status" value="1"/>
</dbReference>
<dbReference type="Proteomes" id="UP001057474">
    <property type="component" value="Chromosome"/>
</dbReference>
<protein>
    <recommendedName>
        <fullName evidence="5">Exodeoxyribonuclease 7 large subunit</fullName>
        <ecNumber evidence="5">3.1.11.6</ecNumber>
    </recommendedName>
    <alternativeName>
        <fullName evidence="5">Exodeoxyribonuclease VII large subunit</fullName>
        <shortName evidence="5">Exonuclease VII large subunit</shortName>
    </alternativeName>
</protein>
<dbReference type="EC" id="3.1.11.6" evidence="5"/>
<feature type="domain" description="Exonuclease VII large subunit C-terminal" evidence="7">
    <location>
        <begin position="125"/>
        <end position="437"/>
    </location>
</feature>
<evidence type="ECO:0000256" key="4">
    <source>
        <dbReference type="ARBA" id="ARBA00022839"/>
    </source>
</evidence>
<keyword evidence="3 5" id="KW-0378">Hydrolase</keyword>
<evidence type="ECO:0000256" key="5">
    <source>
        <dbReference type="HAMAP-Rule" id="MF_00378"/>
    </source>
</evidence>
<evidence type="ECO:0000313" key="9">
    <source>
        <dbReference type="EMBL" id="USQ13224.1"/>
    </source>
</evidence>
<name>A0ABY4Y6G3_9GAMM</name>
<keyword evidence="10" id="KW-1185">Reference proteome</keyword>
<evidence type="ECO:0000256" key="1">
    <source>
        <dbReference type="ARBA" id="ARBA00022490"/>
    </source>
</evidence>
<dbReference type="Pfam" id="PF02601">
    <property type="entry name" value="Exonuc_VII_L"/>
    <property type="match status" value="1"/>
</dbReference>
<dbReference type="NCBIfam" id="TIGR00237">
    <property type="entry name" value="xseA"/>
    <property type="match status" value="1"/>
</dbReference>